<evidence type="ECO:0000313" key="7">
    <source>
        <dbReference type="EMBL" id="NRT58199.1"/>
    </source>
</evidence>
<dbReference type="PANTHER" id="PTHR33202:SF22">
    <property type="entry name" value="HYDROGEN PEROXIDE SENSITIVE REPRESSOR"/>
    <property type="match status" value="1"/>
</dbReference>
<dbReference type="InterPro" id="IPR002481">
    <property type="entry name" value="FUR"/>
</dbReference>
<keyword evidence="4" id="KW-0805">Transcription regulation</keyword>
<dbReference type="InterPro" id="IPR043135">
    <property type="entry name" value="Fur_C"/>
</dbReference>
<dbReference type="InterPro" id="IPR036390">
    <property type="entry name" value="WH_DNA-bd_sf"/>
</dbReference>
<evidence type="ECO:0000256" key="4">
    <source>
        <dbReference type="ARBA" id="ARBA00023015"/>
    </source>
</evidence>
<evidence type="ECO:0000256" key="2">
    <source>
        <dbReference type="ARBA" id="ARBA00022491"/>
    </source>
</evidence>
<protein>
    <submittedName>
        <fullName evidence="7">Fur family ferric uptake transcriptional regulator</fullName>
    </submittedName>
</protein>
<evidence type="ECO:0000256" key="6">
    <source>
        <dbReference type="ARBA" id="ARBA00023163"/>
    </source>
</evidence>
<dbReference type="InterPro" id="IPR036388">
    <property type="entry name" value="WH-like_DNA-bd_sf"/>
</dbReference>
<dbReference type="Pfam" id="PF01475">
    <property type="entry name" value="FUR"/>
    <property type="match status" value="1"/>
</dbReference>
<dbReference type="SUPFAM" id="SSF46785">
    <property type="entry name" value="Winged helix' DNA-binding domain"/>
    <property type="match status" value="1"/>
</dbReference>
<keyword evidence="8" id="KW-1185">Reference proteome</keyword>
<reference evidence="7 8" key="1">
    <citation type="submission" date="2020-05" db="EMBL/GenBank/DDBJ databases">
        <title>Genomic Encyclopedia of Type Strains, Phase IV (KMG-V): Genome sequencing to study the core and pangenomes of soil and plant-associated prokaryotes.</title>
        <authorList>
            <person name="Whitman W."/>
        </authorList>
    </citation>
    <scope>NUCLEOTIDE SEQUENCE [LARGE SCALE GENOMIC DNA]</scope>
    <source>
        <strain evidence="7 8">C29</strain>
    </source>
</reference>
<comment type="caution">
    <text evidence="7">The sequence shown here is derived from an EMBL/GenBank/DDBJ whole genome shotgun (WGS) entry which is preliminary data.</text>
</comment>
<organism evidence="7 8">
    <name type="scientific">Sphaerotilus uruguayifluvii</name>
    <dbReference type="NCBI Taxonomy" id="2735897"/>
    <lineage>
        <taxon>Bacteria</taxon>
        <taxon>Pseudomonadati</taxon>
        <taxon>Pseudomonadota</taxon>
        <taxon>Betaproteobacteria</taxon>
        <taxon>Burkholderiales</taxon>
        <taxon>Sphaerotilaceae</taxon>
        <taxon>Sphaerotilus</taxon>
    </lineage>
</organism>
<dbReference type="CDD" id="cd07153">
    <property type="entry name" value="Fur_like"/>
    <property type="match status" value="1"/>
</dbReference>
<dbReference type="EMBL" id="JABSNM010000024">
    <property type="protein sequence ID" value="NRT58199.1"/>
    <property type="molecule type" value="Genomic_DNA"/>
</dbReference>
<keyword evidence="3" id="KW-0862">Zinc</keyword>
<keyword evidence="5" id="KW-0238">DNA-binding</keyword>
<keyword evidence="2" id="KW-0678">Repressor</keyword>
<comment type="similarity">
    <text evidence="1">Belongs to the Fur family.</text>
</comment>
<proteinExistence type="inferred from homology"/>
<dbReference type="Gene3D" id="1.10.10.10">
    <property type="entry name" value="Winged helix-like DNA-binding domain superfamily/Winged helix DNA-binding domain"/>
    <property type="match status" value="1"/>
</dbReference>
<evidence type="ECO:0000256" key="3">
    <source>
        <dbReference type="ARBA" id="ARBA00022833"/>
    </source>
</evidence>
<dbReference type="Proteomes" id="UP001516061">
    <property type="component" value="Unassembled WGS sequence"/>
</dbReference>
<dbReference type="RefSeq" id="WP_173807230.1">
    <property type="nucleotide sequence ID" value="NZ_JABSNM010000024.1"/>
</dbReference>
<name>A0ABX2G837_9BURK</name>
<dbReference type="Gene3D" id="3.30.1490.190">
    <property type="match status" value="1"/>
</dbReference>
<keyword evidence="6" id="KW-0804">Transcription</keyword>
<sequence>MPPSLSTPGRERQTRQRDALMQALHDSARALSPAELCELGQRVVPTLNLSTVYRQLGAMLETGEVVRVDLPGQSARYEAVCGHARAAGGEDHHHHHFHCTACGRVFPIHACPGAMDELAPPGFRVQRHDLTLHGLCADCASASPAADHETADADESCPADAASAPVCRSPRC</sequence>
<evidence type="ECO:0000256" key="5">
    <source>
        <dbReference type="ARBA" id="ARBA00023125"/>
    </source>
</evidence>
<evidence type="ECO:0000313" key="8">
    <source>
        <dbReference type="Proteomes" id="UP001516061"/>
    </source>
</evidence>
<evidence type="ECO:0000256" key="1">
    <source>
        <dbReference type="ARBA" id="ARBA00007957"/>
    </source>
</evidence>
<accession>A0ABX2G837</accession>
<dbReference type="PANTHER" id="PTHR33202">
    <property type="entry name" value="ZINC UPTAKE REGULATION PROTEIN"/>
    <property type="match status" value="1"/>
</dbReference>
<gene>
    <name evidence="7" type="ORF">HNQ01_003965</name>
</gene>